<evidence type="ECO:0000313" key="3">
    <source>
        <dbReference type="Proteomes" id="UP000186176"/>
    </source>
</evidence>
<proteinExistence type="predicted"/>
<dbReference type="Proteomes" id="UP000186176">
    <property type="component" value="Unassembled WGS sequence"/>
</dbReference>
<feature type="domain" description="CID" evidence="1">
    <location>
        <begin position="79"/>
        <end position="221"/>
    </location>
</feature>
<dbReference type="AlphaFoldDB" id="A0A1J4MH62"/>
<dbReference type="InterPro" id="IPR008942">
    <property type="entry name" value="ENTH_VHS"/>
</dbReference>
<gene>
    <name evidence="2" type="ORF">cubi_03375</name>
</gene>
<organism evidence="2 3">
    <name type="scientific">Cryptosporidium ubiquitum</name>
    <dbReference type="NCBI Taxonomy" id="857276"/>
    <lineage>
        <taxon>Eukaryota</taxon>
        <taxon>Sar</taxon>
        <taxon>Alveolata</taxon>
        <taxon>Apicomplexa</taxon>
        <taxon>Conoidasida</taxon>
        <taxon>Coccidia</taxon>
        <taxon>Eucoccidiorida</taxon>
        <taxon>Eimeriorina</taxon>
        <taxon>Cryptosporidiidae</taxon>
        <taxon>Cryptosporidium</taxon>
    </lineage>
</organism>
<name>A0A1J4MH62_9CRYT</name>
<dbReference type="InterPro" id="IPR006569">
    <property type="entry name" value="CID_dom"/>
</dbReference>
<reference evidence="2 3" key="1">
    <citation type="submission" date="2016-10" db="EMBL/GenBank/DDBJ databases">
        <title>Reductive evolution of mitochondrial metabolism and differential evolution of invasion-related proteins in Cryptosporidium.</title>
        <authorList>
            <person name="Liu S."/>
            <person name="Roellig D.M."/>
            <person name="Guo Y."/>
            <person name="Li N."/>
            <person name="Frace M.A."/>
            <person name="Tang K."/>
            <person name="Zhang L."/>
            <person name="Feng Y."/>
            <person name="Xiao L."/>
        </authorList>
    </citation>
    <scope>NUCLEOTIDE SEQUENCE [LARGE SCALE GENOMIC DNA]</scope>
    <source>
        <strain evidence="2">39726</strain>
    </source>
</reference>
<accession>A0A1J4MH62</accession>
<protein>
    <recommendedName>
        <fullName evidence="1">CID domain-containing protein</fullName>
    </recommendedName>
</protein>
<dbReference type="Pfam" id="PF04818">
    <property type="entry name" value="CID"/>
    <property type="match status" value="1"/>
</dbReference>
<dbReference type="Gene3D" id="1.25.40.90">
    <property type="match status" value="1"/>
</dbReference>
<dbReference type="SMART" id="SM00582">
    <property type="entry name" value="RPR"/>
    <property type="match status" value="1"/>
</dbReference>
<dbReference type="OrthoDB" id="377209at2759"/>
<comment type="caution">
    <text evidence="2">The sequence shown here is derived from an EMBL/GenBank/DDBJ whole genome shotgun (WGS) entry which is preliminary data.</text>
</comment>
<sequence>MSSFEELLKITGNDPLSWLWADLVETNYQDTENQIDGFMVSYNKYLEEIKKNYDENLDIYDQFSSPIESLSSELSCERMPNSLEKNYTKLLDNLTTKRMKINEVMTFVVDYSDLHSVQMIELLIQKFPNSTFEMKLSILYCISDILYNSRSSKTGAWKLRNCIMNMFPYLISHISFQSNRGNSSYMDLIDKTKSIIDIWVDWKIFPLEYIKGLNSTLYFDKMLEEMKSDKKTILTSNFNDEVSNGTLLDKDIISILSIWPIKTRPIVWKVWKEMNDLLINKSLHEPKLRQDWIINYGIVIAPLKLFGLTNFLHRISNFYIYNN</sequence>
<evidence type="ECO:0000313" key="2">
    <source>
        <dbReference type="EMBL" id="OII73577.1"/>
    </source>
</evidence>
<keyword evidence="3" id="KW-1185">Reference proteome</keyword>
<dbReference type="VEuPathDB" id="CryptoDB:cubi_03375"/>
<dbReference type="GeneID" id="39980167"/>
<evidence type="ECO:0000259" key="1">
    <source>
        <dbReference type="PROSITE" id="PS51391"/>
    </source>
</evidence>
<dbReference type="PROSITE" id="PS51391">
    <property type="entry name" value="CID"/>
    <property type="match status" value="1"/>
</dbReference>
<dbReference type="EMBL" id="LRBP01000014">
    <property type="protein sequence ID" value="OII73577.1"/>
    <property type="molecule type" value="Genomic_DNA"/>
</dbReference>
<dbReference type="RefSeq" id="XP_028874832.1">
    <property type="nucleotide sequence ID" value="XM_029020388.1"/>
</dbReference>